<gene>
    <name evidence="2" type="ORF">NZK81_02365</name>
</gene>
<reference evidence="2" key="1">
    <citation type="submission" date="2022-09" db="EMBL/GenBank/DDBJ databases">
        <title>Novosphingobium sp. Nov., a polycyclic aromatic hydrocarbon-degrading bacterium isolated form mangrove sediments in HongKong.</title>
        <authorList>
            <person name="Hu Z."/>
        </authorList>
    </citation>
    <scope>NUCLEOTIDE SEQUENCE</scope>
    <source>
        <strain evidence="2">HK4-1</strain>
    </source>
</reference>
<evidence type="ECO:0000313" key="3">
    <source>
        <dbReference type="Proteomes" id="UP001165583"/>
    </source>
</evidence>
<feature type="domain" description="PilZ" evidence="1">
    <location>
        <begin position="11"/>
        <end position="90"/>
    </location>
</feature>
<sequence length="153" mass="16439">MGLAVQLQLEQRAGDRRDVAIPATIRKTGAPIDVEIENLSVTGFRASLNSILKEGDSVSIGAAWLGRRTARVVWAMHPRYGFAFDAPLQTSDVLAAKAIENVEPLGNIAFPPEQDAAPLVERPVRLGVVRSVALATAETFIAIGEGLRRRVVS</sequence>
<evidence type="ECO:0000313" key="2">
    <source>
        <dbReference type="EMBL" id="MCT2398384.1"/>
    </source>
</evidence>
<organism evidence="2 3">
    <name type="scientific">Novosphingobium mangrovi</name>
    <name type="common">ex Huang et al. 2023</name>
    <dbReference type="NCBI Taxonomy" id="2976432"/>
    <lineage>
        <taxon>Bacteria</taxon>
        <taxon>Pseudomonadati</taxon>
        <taxon>Pseudomonadota</taxon>
        <taxon>Alphaproteobacteria</taxon>
        <taxon>Sphingomonadales</taxon>
        <taxon>Sphingomonadaceae</taxon>
        <taxon>Novosphingobium</taxon>
    </lineage>
</organism>
<comment type="caution">
    <text evidence="2">The sequence shown here is derived from an EMBL/GenBank/DDBJ whole genome shotgun (WGS) entry which is preliminary data.</text>
</comment>
<keyword evidence="3" id="KW-1185">Reference proteome</keyword>
<dbReference type="Pfam" id="PF07238">
    <property type="entry name" value="PilZ"/>
    <property type="match status" value="1"/>
</dbReference>
<evidence type="ECO:0000259" key="1">
    <source>
        <dbReference type="Pfam" id="PF07238"/>
    </source>
</evidence>
<dbReference type="Proteomes" id="UP001165583">
    <property type="component" value="Unassembled WGS sequence"/>
</dbReference>
<dbReference type="InterPro" id="IPR009875">
    <property type="entry name" value="PilZ_domain"/>
</dbReference>
<accession>A0ABT2I0Q3</accession>
<proteinExistence type="predicted"/>
<dbReference type="SUPFAM" id="SSF141371">
    <property type="entry name" value="PilZ domain-like"/>
    <property type="match status" value="1"/>
</dbReference>
<protein>
    <submittedName>
        <fullName evidence="2">PilZ domain-containing protein</fullName>
    </submittedName>
</protein>
<dbReference type="RefSeq" id="WP_260043515.1">
    <property type="nucleotide sequence ID" value="NZ_JANZXA010000001.1"/>
</dbReference>
<dbReference type="EMBL" id="JANZXA010000001">
    <property type="protein sequence ID" value="MCT2398384.1"/>
    <property type="molecule type" value="Genomic_DNA"/>
</dbReference>
<name>A0ABT2I0Q3_9SPHN</name>